<dbReference type="Gene3D" id="2.70.70.10">
    <property type="entry name" value="Glucose Permease (Domain IIA)"/>
    <property type="match status" value="1"/>
</dbReference>
<dbReference type="GO" id="GO:0004222">
    <property type="term" value="F:metalloendopeptidase activity"/>
    <property type="evidence" value="ECO:0007669"/>
    <property type="project" value="TreeGrafter"/>
</dbReference>
<feature type="coiled-coil region" evidence="2">
    <location>
        <begin position="186"/>
        <end position="252"/>
    </location>
</feature>
<feature type="domain" description="M23ase beta-sheet core" evidence="4">
    <location>
        <begin position="322"/>
        <end position="414"/>
    </location>
</feature>
<name>A0A1H6SQ67_9FLAO</name>
<evidence type="ECO:0000256" key="1">
    <source>
        <dbReference type="ARBA" id="ARBA00022729"/>
    </source>
</evidence>
<feature type="chain" id="PRO_5011754450" evidence="3">
    <location>
        <begin position="20"/>
        <end position="421"/>
    </location>
</feature>
<feature type="signal peptide" evidence="3">
    <location>
        <begin position="1"/>
        <end position="19"/>
    </location>
</feature>
<dbReference type="InterPro" id="IPR011055">
    <property type="entry name" value="Dup_hybrid_motif"/>
</dbReference>
<dbReference type="InterPro" id="IPR050570">
    <property type="entry name" value="Cell_wall_metabolism_enzyme"/>
</dbReference>
<dbReference type="Gene3D" id="6.10.250.3150">
    <property type="match status" value="1"/>
</dbReference>
<keyword evidence="5" id="KW-0378">Hydrolase</keyword>
<dbReference type="Proteomes" id="UP000199702">
    <property type="component" value="Unassembled WGS sequence"/>
</dbReference>
<evidence type="ECO:0000313" key="5">
    <source>
        <dbReference type="EMBL" id="SEI69981.1"/>
    </source>
</evidence>
<dbReference type="EMBL" id="FNYA01000002">
    <property type="protein sequence ID" value="SEI69981.1"/>
    <property type="molecule type" value="Genomic_DNA"/>
</dbReference>
<dbReference type="InterPro" id="IPR016047">
    <property type="entry name" value="M23ase_b-sheet_dom"/>
</dbReference>
<keyword evidence="6" id="KW-1185">Reference proteome</keyword>
<dbReference type="PANTHER" id="PTHR21666:SF289">
    <property type="entry name" value="L-ALA--D-GLU ENDOPEPTIDASE"/>
    <property type="match status" value="1"/>
</dbReference>
<dbReference type="SUPFAM" id="SSF51261">
    <property type="entry name" value="Duplicated hybrid motif"/>
    <property type="match status" value="1"/>
</dbReference>
<accession>A0A1H6SQ67</accession>
<dbReference type="STRING" id="402734.SAMN05660918_1462"/>
<evidence type="ECO:0000259" key="4">
    <source>
        <dbReference type="Pfam" id="PF01551"/>
    </source>
</evidence>
<dbReference type="AlphaFoldDB" id="A0A1H6SQ67"/>
<organism evidence="5 6">
    <name type="scientific">Flavobacterium terrigena</name>
    <dbReference type="NCBI Taxonomy" id="402734"/>
    <lineage>
        <taxon>Bacteria</taxon>
        <taxon>Pseudomonadati</taxon>
        <taxon>Bacteroidota</taxon>
        <taxon>Flavobacteriia</taxon>
        <taxon>Flavobacteriales</taxon>
        <taxon>Flavobacteriaceae</taxon>
        <taxon>Flavobacterium</taxon>
    </lineage>
</organism>
<protein>
    <submittedName>
        <fullName evidence="5">Septal ring factor EnvC, activator of murein hydrolases AmiA and AmiB</fullName>
    </submittedName>
</protein>
<proteinExistence type="predicted"/>
<sequence>MNKFLLTLFVVFFTLSVSAQIDEKERLEQRKEQLQRQLSEAKSKLQNEKKKEKSVLKEIAGQEEQIKISEKIISTIAKQARILDDNIYLTQLEINKLNRDLKIMKEDYAKMIVKSYKSRSEQSRIMFVLSSNSFLQAYKRVQYMKQYAGYRKRQAEEIKIKQTRLGVAVASLQTNKKEKEVVIVEKTKIKAEHEKLKQEKEKTAKLIQKDKKKIAAEIAKMDKERRAIDKKIKKMINDAIAAENKKRKAEQLAAAKKSGSTVPVKTTPVSSTKIELTPEGKLTSDSFKANKGELPWPTEKGYISTGYGDQPHPDYKNIVIHNSGIDITTDSGSSARAVFAGEVSGVQVSQTTNTYTVLVRHGDFFTAYSNLSNVSVSVGNKVSAKQTLGKIKTNAKGNSVLKFVINQNTTVLNPKSWLKPR</sequence>
<evidence type="ECO:0000313" key="6">
    <source>
        <dbReference type="Proteomes" id="UP000199702"/>
    </source>
</evidence>
<evidence type="ECO:0000256" key="2">
    <source>
        <dbReference type="SAM" id="Coils"/>
    </source>
</evidence>
<evidence type="ECO:0000256" key="3">
    <source>
        <dbReference type="SAM" id="SignalP"/>
    </source>
</evidence>
<dbReference type="OrthoDB" id="9815884at2"/>
<keyword evidence="2" id="KW-0175">Coiled coil</keyword>
<dbReference type="RefSeq" id="WP_091310536.1">
    <property type="nucleotide sequence ID" value="NZ_CBCSJU010000002.1"/>
</dbReference>
<dbReference type="Pfam" id="PF01551">
    <property type="entry name" value="Peptidase_M23"/>
    <property type="match status" value="1"/>
</dbReference>
<dbReference type="CDD" id="cd12797">
    <property type="entry name" value="M23_peptidase"/>
    <property type="match status" value="1"/>
</dbReference>
<gene>
    <name evidence="5" type="ORF">SAMN05660918_1462</name>
</gene>
<keyword evidence="1 3" id="KW-0732">Signal</keyword>
<reference evidence="6" key="1">
    <citation type="submission" date="2016-10" db="EMBL/GenBank/DDBJ databases">
        <authorList>
            <person name="Varghese N."/>
            <person name="Submissions S."/>
        </authorList>
    </citation>
    <scope>NUCLEOTIDE SEQUENCE [LARGE SCALE GENOMIC DNA]</scope>
    <source>
        <strain evidence="6">DSM 17934</strain>
    </source>
</reference>
<feature type="coiled-coil region" evidence="2">
    <location>
        <begin position="17"/>
        <end position="65"/>
    </location>
</feature>
<dbReference type="PANTHER" id="PTHR21666">
    <property type="entry name" value="PEPTIDASE-RELATED"/>
    <property type="match status" value="1"/>
</dbReference>